<comment type="caution">
    <text evidence="2">The sequence shown here is derived from an EMBL/GenBank/DDBJ whole genome shotgun (WGS) entry which is preliminary data.</text>
</comment>
<evidence type="ECO:0000313" key="3">
    <source>
        <dbReference type="Proteomes" id="UP000287651"/>
    </source>
</evidence>
<feature type="region of interest" description="Disordered" evidence="1">
    <location>
        <begin position="38"/>
        <end position="83"/>
    </location>
</feature>
<organism evidence="2 3">
    <name type="scientific">Ensete ventricosum</name>
    <name type="common">Abyssinian banana</name>
    <name type="synonym">Musa ensete</name>
    <dbReference type="NCBI Taxonomy" id="4639"/>
    <lineage>
        <taxon>Eukaryota</taxon>
        <taxon>Viridiplantae</taxon>
        <taxon>Streptophyta</taxon>
        <taxon>Embryophyta</taxon>
        <taxon>Tracheophyta</taxon>
        <taxon>Spermatophyta</taxon>
        <taxon>Magnoliopsida</taxon>
        <taxon>Liliopsida</taxon>
        <taxon>Zingiberales</taxon>
        <taxon>Musaceae</taxon>
        <taxon>Ensete</taxon>
    </lineage>
</organism>
<protein>
    <submittedName>
        <fullName evidence="2">Uncharacterized protein</fullName>
    </submittedName>
</protein>
<accession>A0A427A3U0</accession>
<name>A0A427A3U0_ENSVE</name>
<gene>
    <name evidence="2" type="ORF">B296_00019856</name>
</gene>
<proteinExistence type="predicted"/>
<dbReference type="AlphaFoldDB" id="A0A427A3U0"/>
<sequence length="83" mass="9425">MDGTLDVASYRTIQGCFHPVTTRNWSVMVDLDCHHPLPRGISLAEQEGEEARKKKEKEGEQRETSVVGEPRDSVADEENLMRQ</sequence>
<dbReference type="EMBL" id="AMZH03003885">
    <property type="protein sequence ID" value="RRT70853.1"/>
    <property type="molecule type" value="Genomic_DNA"/>
</dbReference>
<feature type="compositionally biased region" description="Basic and acidic residues" evidence="1">
    <location>
        <begin position="49"/>
        <end position="83"/>
    </location>
</feature>
<reference evidence="2 3" key="1">
    <citation type="journal article" date="2014" name="Agronomy (Basel)">
        <title>A Draft Genome Sequence for Ensete ventricosum, the Drought-Tolerant Tree Against Hunger.</title>
        <authorList>
            <person name="Harrison J."/>
            <person name="Moore K.A."/>
            <person name="Paszkiewicz K."/>
            <person name="Jones T."/>
            <person name="Grant M."/>
            <person name="Ambacheew D."/>
            <person name="Muzemil S."/>
            <person name="Studholme D.J."/>
        </authorList>
    </citation>
    <scope>NUCLEOTIDE SEQUENCE [LARGE SCALE GENOMIC DNA]</scope>
</reference>
<evidence type="ECO:0000256" key="1">
    <source>
        <dbReference type="SAM" id="MobiDB-lite"/>
    </source>
</evidence>
<evidence type="ECO:0000313" key="2">
    <source>
        <dbReference type="EMBL" id="RRT70853.1"/>
    </source>
</evidence>
<dbReference type="Proteomes" id="UP000287651">
    <property type="component" value="Unassembled WGS sequence"/>
</dbReference>